<feature type="non-terminal residue" evidence="1">
    <location>
        <position position="1"/>
    </location>
</feature>
<reference evidence="1 2" key="1">
    <citation type="journal article" date="2019" name="PLoS ONE">
        <title>Genomic analyses reveal an absence of contemporary introgressive admixture between fin whales and blue whales, despite known hybrids.</title>
        <authorList>
            <person name="Westbury M.V."/>
            <person name="Petersen B."/>
            <person name="Lorenzen E.D."/>
        </authorList>
    </citation>
    <scope>NUCLEOTIDE SEQUENCE [LARGE SCALE GENOMIC DNA]</scope>
    <source>
        <strain evidence="1">FinWhale-01</strain>
    </source>
</reference>
<dbReference type="AlphaFoldDB" id="A0A6A1Q266"/>
<evidence type="ECO:0000313" key="2">
    <source>
        <dbReference type="Proteomes" id="UP000437017"/>
    </source>
</evidence>
<proteinExistence type="predicted"/>
<sequence length="201" mass="22568">FKAFPETKWAQGQERRTEFCSYLLRAEPQPAPAFRELTDKVEGRASRAPGGFPGRVSGATGLGVRLTLLKANKAGQRMGPPDRAAGVWEGGTRQSRGGLWLQQLKGQEMEGRGRGLPCRILHLQGSHRFYGRLHPSEINRFFFFNHTSVELQTHTNLFFFWTLKWPRPATLATSSSLAFIIQRPRALTTLGRLDCNPGQHP</sequence>
<evidence type="ECO:0000313" key="1">
    <source>
        <dbReference type="EMBL" id="KAB0401233.1"/>
    </source>
</evidence>
<keyword evidence="2" id="KW-1185">Reference proteome</keyword>
<gene>
    <name evidence="1" type="ORF">E2I00_000750</name>
</gene>
<accession>A0A6A1Q266</accession>
<dbReference type="EMBL" id="SGJD01001241">
    <property type="protein sequence ID" value="KAB0401233.1"/>
    <property type="molecule type" value="Genomic_DNA"/>
</dbReference>
<comment type="caution">
    <text evidence="1">The sequence shown here is derived from an EMBL/GenBank/DDBJ whole genome shotgun (WGS) entry which is preliminary data.</text>
</comment>
<protein>
    <submittedName>
        <fullName evidence="1">Uncharacterized protein</fullName>
    </submittedName>
</protein>
<dbReference type="Proteomes" id="UP000437017">
    <property type="component" value="Unassembled WGS sequence"/>
</dbReference>
<organism evidence="1 2">
    <name type="scientific">Balaenoptera physalus</name>
    <name type="common">Fin whale</name>
    <name type="synonym">Balaena physalus</name>
    <dbReference type="NCBI Taxonomy" id="9770"/>
    <lineage>
        <taxon>Eukaryota</taxon>
        <taxon>Metazoa</taxon>
        <taxon>Chordata</taxon>
        <taxon>Craniata</taxon>
        <taxon>Vertebrata</taxon>
        <taxon>Euteleostomi</taxon>
        <taxon>Mammalia</taxon>
        <taxon>Eutheria</taxon>
        <taxon>Laurasiatheria</taxon>
        <taxon>Artiodactyla</taxon>
        <taxon>Whippomorpha</taxon>
        <taxon>Cetacea</taxon>
        <taxon>Mysticeti</taxon>
        <taxon>Balaenopteridae</taxon>
        <taxon>Balaenoptera</taxon>
    </lineage>
</organism>
<dbReference type="OrthoDB" id="10559245at2759"/>
<name>A0A6A1Q266_BALPH</name>